<sequence length="64" mass="6730">MGVVEGIGLMLRSRTIAVPRAVLVLDDAITAWWDALVATDARAAATWIAAALARAAADARPTER</sequence>
<gene>
    <name evidence="1" type="ORF">DZF98_13975</name>
</gene>
<proteinExistence type="predicted"/>
<organism evidence="1 2">
    <name type="scientific">Clavibacter californiensis</name>
    <dbReference type="NCBI Taxonomy" id="1401995"/>
    <lineage>
        <taxon>Bacteria</taxon>
        <taxon>Bacillati</taxon>
        <taxon>Actinomycetota</taxon>
        <taxon>Actinomycetes</taxon>
        <taxon>Micrococcales</taxon>
        <taxon>Microbacteriaceae</taxon>
        <taxon>Clavibacter</taxon>
    </lineage>
</organism>
<name>A0ABX9N3C1_9MICO</name>
<accession>A0ABX9N3C1</accession>
<keyword evidence="2" id="KW-1185">Reference proteome</keyword>
<dbReference type="Proteomes" id="UP000265355">
    <property type="component" value="Unassembled WGS sequence"/>
</dbReference>
<evidence type="ECO:0000313" key="1">
    <source>
        <dbReference type="EMBL" id="RII89483.1"/>
    </source>
</evidence>
<dbReference type="EMBL" id="QWEE01000354">
    <property type="protein sequence ID" value="RII89483.1"/>
    <property type="molecule type" value="Genomic_DNA"/>
</dbReference>
<reference evidence="1 2" key="1">
    <citation type="submission" date="2018-08" db="EMBL/GenBank/DDBJ databases">
        <title>Genome Sequence of Clavibacter michiganensis Subspecies type strains, and the Atypical Peach-Colored Strains Isolated from Tomato.</title>
        <authorList>
            <person name="Osdaghi E."/>
            <person name="Portier P."/>
            <person name="Briand M."/>
            <person name="Jacques M.-A."/>
        </authorList>
    </citation>
    <scope>NUCLEOTIDE SEQUENCE [LARGE SCALE GENOMIC DNA]</scope>
    <source>
        <strain evidence="1 2">CFBP 8216</strain>
    </source>
</reference>
<feature type="non-terminal residue" evidence="1">
    <location>
        <position position="64"/>
    </location>
</feature>
<evidence type="ECO:0000313" key="2">
    <source>
        <dbReference type="Proteomes" id="UP000265355"/>
    </source>
</evidence>
<protein>
    <submittedName>
        <fullName evidence="1">Uncharacterized protein</fullName>
    </submittedName>
</protein>
<comment type="caution">
    <text evidence="1">The sequence shown here is derived from an EMBL/GenBank/DDBJ whole genome shotgun (WGS) entry which is preliminary data.</text>
</comment>